<evidence type="ECO:0000256" key="1">
    <source>
        <dbReference type="ARBA" id="ARBA00007801"/>
    </source>
</evidence>
<dbReference type="STRING" id="1149755.A0A2J6QZL5"/>
<dbReference type="SUPFAM" id="SSF51905">
    <property type="entry name" value="FAD/NAD(P)-binding domain"/>
    <property type="match status" value="1"/>
</dbReference>
<dbReference type="Proteomes" id="UP000235786">
    <property type="component" value="Unassembled WGS sequence"/>
</dbReference>
<feature type="domain" description="Phenol hydroxylase-like C-terminal dimerisation" evidence="6">
    <location>
        <begin position="424"/>
        <end position="616"/>
    </location>
</feature>
<evidence type="ECO:0000259" key="6">
    <source>
        <dbReference type="Pfam" id="PF07976"/>
    </source>
</evidence>
<dbReference type="PANTHER" id="PTHR43004">
    <property type="entry name" value="TRK SYSTEM POTASSIUM UPTAKE PROTEIN"/>
    <property type="match status" value="1"/>
</dbReference>
<dbReference type="Gene3D" id="3.50.50.60">
    <property type="entry name" value="FAD/NAD(P)-binding domain"/>
    <property type="match status" value="1"/>
</dbReference>
<dbReference type="SUPFAM" id="SSF52833">
    <property type="entry name" value="Thioredoxin-like"/>
    <property type="match status" value="1"/>
</dbReference>
<evidence type="ECO:0000256" key="3">
    <source>
        <dbReference type="ARBA" id="ARBA00022827"/>
    </source>
</evidence>
<protein>
    <submittedName>
        <fullName evidence="7">Putative phenol 2-monooxygenase</fullName>
    </submittedName>
</protein>
<dbReference type="PANTHER" id="PTHR43004:SF10">
    <property type="entry name" value="2-MONOOXYGENASE, PUTATIVE (AFU_ORTHOLOGUE AFUA_6G11480)-RELATED"/>
    <property type="match status" value="1"/>
</dbReference>
<dbReference type="Gene3D" id="3.30.9.10">
    <property type="entry name" value="D-Amino Acid Oxidase, subunit A, domain 2"/>
    <property type="match status" value="1"/>
</dbReference>
<keyword evidence="8" id="KW-1185">Reference proteome</keyword>
<gene>
    <name evidence="7" type="ORF">L207DRAFT_519069</name>
</gene>
<dbReference type="SUPFAM" id="SSF54373">
    <property type="entry name" value="FAD-linked reductases, C-terminal domain"/>
    <property type="match status" value="1"/>
</dbReference>
<dbReference type="CDD" id="cd02979">
    <property type="entry name" value="PHOX_C"/>
    <property type="match status" value="1"/>
</dbReference>
<keyword evidence="4" id="KW-0560">Oxidoreductase</keyword>
<dbReference type="InterPro" id="IPR036188">
    <property type="entry name" value="FAD/NAD-bd_sf"/>
</dbReference>
<accession>A0A2J6QZL5</accession>
<dbReference type="InterPro" id="IPR038220">
    <property type="entry name" value="PHOX_C_sf"/>
</dbReference>
<dbReference type="InterPro" id="IPR002938">
    <property type="entry name" value="FAD-bd"/>
</dbReference>
<evidence type="ECO:0000256" key="4">
    <source>
        <dbReference type="ARBA" id="ARBA00023002"/>
    </source>
</evidence>
<dbReference type="Pfam" id="PF07976">
    <property type="entry name" value="Phe_hydrox_dim"/>
    <property type="match status" value="1"/>
</dbReference>
<dbReference type="Pfam" id="PF01494">
    <property type="entry name" value="FAD_binding_3"/>
    <property type="match status" value="1"/>
</dbReference>
<dbReference type="AlphaFoldDB" id="A0A2J6QZL5"/>
<evidence type="ECO:0000313" key="8">
    <source>
        <dbReference type="Proteomes" id="UP000235786"/>
    </source>
</evidence>
<dbReference type="NCBIfam" id="NF006144">
    <property type="entry name" value="PRK08294.1"/>
    <property type="match status" value="1"/>
</dbReference>
<keyword evidence="7" id="KW-0503">Monooxygenase</keyword>
<dbReference type="PRINTS" id="PR00420">
    <property type="entry name" value="RNGMNOXGNASE"/>
</dbReference>
<keyword evidence="3" id="KW-0274">FAD</keyword>
<dbReference type="InterPro" id="IPR036249">
    <property type="entry name" value="Thioredoxin-like_sf"/>
</dbReference>
<comment type="similarity">
    <text evidence="1">Belongs to the PheA/TfdB FAD monooxygenase family.</text>
</comment>
<evidence type="ECO:0000256" key="2">
    <source>
        <dbReference type="ARBA" id="ARBA00022630"/>
    </source>
</evidence>
<dbReference type="OrthoDB" id="1716816at2759"/>
<dbReference type="GO" id="GO:0071949">
    <property type="term" value="F:FAD binding"/>
    <property type="evidence" value="ECO:0007669"/>
    <property type="project" value="InterPro"/>
</dbReference>
<keyword evidence="2" id="KW-0285">Flavoprotein</keyword>
<dbReference type="GO" id="GO:0016709">
    <property type="term" value="F:oxidoreductase activity, acting on paired donors, with incorporation or reduction of molecular oxygen, NAD(P)H as one donor, and incorporation of one atom of oxygen"/>
    <property type="evidence" value="ECO:0007669"/>
    <property type="project" value="UniProtKB-ARBA"/>
</dbReference>
<evidence type="ECO:0000313" key="7">
    <source>
        <dbReference type="EMBL" id="PMD31716.1"/>
    </source>
</evidence>
<dbReference type="InterPro" id="IPR050641">
    <property type="entry name" value="RIFMO-like"/>
</dbReference>
<dbReference type="Gene3D" id="3.40.30.20">
    <property type="match status" value="1"/>
</dbReference>
<sequence length="645" mass="71303">MTPTSISGEIPVSLPDPQNQNQVDIFIAGSGSAGICAATWLARCGLRCKIVDWRPGPLEVGQADGVQCRTVEVFESFGIGEELVREGYWVNEVVFWGDREREGGKDGNGGRGIVRTGRAPDREEGVSHLPHVILNQARVNGLLLEAMKRFNGQVVDYDTSVTGVHVDSEKAADPDAYCVTINTVRHGNQEVFKAKYVLACDGAHSAVRKSLGFKMIGDSTDSVWGVMDVYPRTNFPDIRLKAVLQSRAGSLLIIPREGGSLVRFYIELPSGTTAKDVKLSDLQASARKIFHPYELEIADTYWWSAYSIGQRLADHFSKDNRVFLTGDACHTHSPKAGQGMNVSLQDGYNIGWKLAAILKGQARPSLLQTYNLEREKVAADLIAFDREFAKAFASKESIKDGKAEKKFSELFVQAGRYTAGLMAKYRESPITKAELSTQGLARELVVGMRFPSAQVVRYCDAKAMQLVKALPADGRWRIVIFAGDLRLEAPAGRLKMLASYLSSPKGPVYKYTPAGADIDSFIEPILVLSGQRTQIKQEQIPDYFWPITGKYRIRDLHKTFVDDESYNSGHGEAYEFYGVDPEVGAIAVVRPDQYVSLIVGLDDVEVVGKFFDGFAVGRPRSDQFDLEDIVKNGLKDLNYLMKKSI</sequence>
<proteinExistence type="inferred from homology"/>
<evidence type="ECO:0000259" key="5">
    <source>
        <dbReference type="Pfam" id="PF01494"/>
    </source>
</evidence>
<feature type="domain" description="FAD-binding" evidence="5">
    <location>
        <begin position="23"/>
        <end position="384"/>
    </location>
</feature>
<name>A0A2J6QZL5_HYAVF</name>
<reference evidence="7 8" key="1">
    <citation type="submission" date="2016-04" db="EMBL/GenBank/DDBJ databases">
        <title>A degradative enzymes factory behind the ericoid mycorrhizal symbiosis.</title>
        <authorList>
            <consortium name="DOE Joint Genome Institute"/>
            <person name="Martino E."/>
            <person name="Morin E."/>
            <person name="Grelet G."/>
            <person name="Kuo A."/>
            <person name="Kohler A."/>
            <person name="Daghino S."/>
            <person name="Barry K."/>
            <person name="Choi C."/>
            <person name="Cichocki N."/>
            <person name="Clum A."/>
            <person name="Copeland A."/>
            <person name="Hainaut M."/>
            <person name="Haridas S."/>
            <person name="Labutti K."/>
            <person name="Lindquist E."/>
            <person name="Lipzen A."/>
            <person name="Khouja H.-R."/>
            <person name="Murat C."/>
            <person name="Ohm R."/>
            <person name="Olson A."/>
            <person name="Spatafora J."/>
            <person name="Veneault-Fourrey C."/>
            <person name="Henrissat B."/>
            <person name="Grigoriev I."/>
            <person name="Martin F."/>
            <person name="Perotto S."/>
        </authorList>
    </citation>
    <scope>NUCLEOTIDE SEQUENCE [LARGE SCALE GENOMIC DNA]</scope>
    <source>
        <strain evidence="7 8">F</strain>
    </source>
</reference>
<dbReference type="InterPro" id="IPR012941">
    <property type="entry name" value="Phe_hydrox_C_dim_dom"/>
</dbReference>
<dbReference type="EMBL" id="KZ613961">
    <property type="protein sequence ID" value="PMD31716.1"/>
    <property type="molecule type" value="Genomic_DNA"/>
</dbReference>
<organism evidence="7 8">
    <name type="scientific">Hyaloscypha variabilis (strain UAMH 11265 / GT02V1 / F)</name>
    <name type="common">Meliniomyces variabilis</name>
    <dbReference type="NCBI Taxonomy" id="1149755"/>
    <lineage>
        <taxon>Eukaryota</taxon>
        <taxon>Fungi</taxon>
        <taxon>Dikarya</taxon>
        <taxon>Ascomycota</taxon>
        <taxon>Pezizomycotina</taxon>
        <taxon>Leotiomycetes</taxon>
        <taxon>Helotiales</taxon>
        <taxon>Hyaloscyphaceae</taxon>
        <taxon>Hyaloscypha</taxon>
        <taxon>Hyaloscypha variabilis</taxon>
    </lineage>
</organism>